<accession>A0ABR1MM19</accession>
<evidence type="ECO:0000313" key="3">
    <source>
        <dbReference type="Proteomes" id="UP001365128"/>
    </source>
</evidence>
<keyword evidence="1" id="KW-1133">Transmembrane helix</keyword>
<keyword evidence="3" id="KW-1185">Reference proteome</keyword>
<name>A0ABR1MM19_9PEZI</name>
<proteinExistence type="predicted"/>
<gene>
    <name evidence="2" type="ORF">IWX46DRAFT_388483</name>
</gene>
<evidence type="ECO:0000313" key="2">
    <source>
        <dbReference type="EMBL" id="KAK7551565.1"/>
    </source>
</evidence>
<sequence>MSSCMIDFSFSPCNFLLSSPLSFSFFWGAAVAWHVDFNGENDSMDEDGIGTRRFCSHSLPGSGMIGRLFSVTTLYGLLLARPPFVLLWSRRHGGRRRKKWRRNCGDTHKAVTLPRMTLGCCPCCSRGAAISSGTHMPCRSHPSSFIFLTSSRLCRAPLPKVQHLLISFTLRLSVSSLPFPFSIFFSSLLG</sequence>
<organism evidence="2 3">
    <name type="scientific">Phyllosticta citricarpa</name>
    <dbReference type="NCBI Taxonomy" id="55181"/>
    <lineage>
        <taxon>Eukaryota</taxon>
        <taxon>Fungi</taxon>
        <taxon>Dikarya</taxon>
        <taxon>Ascomycota</taxon>
        <taxon>Pezizomycotina</taxon>
        <taxon>Dothideomycetes</taxon>
        <taxon>Dothideomycetes incertae sedis</taxon>
        <taxon>Botryosphaeriales</taxon>
        <taxon>Phyllostictaceae</taxon>
        <taxon>Phyllosticta</taxon>
    </lineage>
</organism>
<keyword evidence="1" id="KW-0812">Transmembrane</keyword>
<dbReference type="EMBL" id="JBBPDW010000006">
    <property type="protein sequence ID" value="KAK7551565.1"/>
    <property type="molecule type" value="Genomic_DNA"/>
</dbReference>
<protein>
    <submittedName>
        <fullName evidence="2">Uncharacterized protein</fullName>
    </submittedName>
</protein>
<comment type="caution">
    <text evidence="2">The sequence shown here is derived from an EMBL/GenBank/DDBJ whole genome shotgun (WGS) entry which is preliminary data.</text>
</comment>
<feature type="transmembrane region" description="Helical" evidence="1">
    <location>
        <begin position="68"/>
        <end position="89"/>
    </location>
</feature>
<dbReference type="Proteomes" id="UP001365128">
    <property type="component" value="Unassembled WGS sequence"/>
</dbReference>
<reference evidence="2 3" key="1">
    <citation type="submission" date="2024-04" db="EMBL/GenBank/DDBJ databases">
        <title>Phyllosticta paracitricarpa is synonymous to the EU quarantine fungus P. citricarpa based on phylogenomic analyses.</title>
        <authorList>
            <consortium name="Lawrence Berkeley National Laboratory"/>
            <person name="Van Ingen-Buijs V.A."/>
            <person name="Van Westerhoven A.C."/>
            <person name="Haridas S."/>
            <person name="Skiadas P."/>
            <person name="Martin F."/>
            <person name="Groenewald J.Z."/>
            <person name="Crous P.W."/>
            <person name="Seidl M.F."/>
        </authorList>
    </citation>
    <scope>NUCLEOTIDE SEQUENCE [LARGE SCALE GENOMIC DNA]</scope>
    <source>
        <strain evidence="2 3">CBS 122670</strain>
    </source>
</reference>
<evidence type="ECO:0000256" key="1">
    <source>
        <dbReference type="SAM" id="Phobius"/>
    </source>
</evidence>
<keyword evidence="1" id="KW-0472">Membrane</keyword>